<keyword evidence="3" id="KW-1185">Reference proteome</keyword>
<proteinExistence type="predicted"/>
<dbReference type="Proteomes" id="UP001500177">
    <property type="component" value="Unassembled WGS sequence"/>
</dbReference>
<feature type="region of interest" description="Disordered" evidence="1">
    <location>
        <begin position="1"/>
        <end position="38"/>
    </location>
</feature>
<evidence type="ECO:0000313" key="3">
    <source>
        <dbReference type="Proteomes" id="UP001500177"/>
    </source>
</evidence>
<accession>A0ABP4KY17</accession>
<evidence type="ECO:0000256" key="1">
    <source>
        <dbReference type="SAM" id="MobiDB-lite"/>
    </source>
</evidence>
<reference evidence="3" key="1">
    <citation type="journal article" date="2019" name="Int. J. Syst. Evol. Microbiol.">
        <title>The Global Catalogue of Microorganisms (GCM) 10K type strain sequencing project: providing services to taxonomists for standard genome sequencing and annotation.</title>
        <authorList>
            <consortium name="The Broad Institute Genomics Platform"/>
            <consortium name="The Broad Institute Genome Sequencing Center for Infectious Disease"/>
            <person name="Wu L."/>
            <person name="Ma J."/>
        </authorList>
    </citation>
    <scope>NUCLEOTIDE SEQUENCE [LARGE SCALE GENOMIC DNA]</scope>
    <source>
        <strain evidence="3">JCM 13318</strain>
    </source>
</reference>
<name>A0ABP4KY17_9MICO</name>
<comment type="caution">
    <text evidence="2">The sequence shown here is derived from an EMBL/GenBank/DDBJ whole genome shotgun (WGS) entry which is preliminary data.</text>
</comment>
<gene>
    <name evidence="2" type="ORF">GCM10009690_13840</name>
</gene>
<dbReference type="EMBL" id="BAAALX010000008">
    <property type="protein sequence ID" value="GAA1512068.1"/>
    <property type="molecule type" value="Genomic_DNA"/>
</dbReference>
<evidence type="ECO:0000313" key="2">
    <source>
        <dbReference type="EMBL" id="GAA1512068.1"/>
    </source>
</evidence>
<organism evidence="2 3">
    <name type="scientific">Brevibacterium permense</name>
    <dbReference type="NCBI Taxonomy" id="234834"/>
    <lineage>
        <taxon>Bacteria</taxon>
        <taxon>Bacillati</taxon>
        <taxon>Actinomycetota</taxon>
        <taxon>Actinomycetes</taxon>
        <taxon>Micrococcales</taxon>
        <taxon>Brevibacteriaceae</taxon>
        <taxon>Brevibacterium</taxon>
    </lineage>
</organism>
<sequence>MAIGRETSATLTESKASARPGTTLPRSRPSAMAPKIHSGRRRSSVDIFAATGESVWVVAVECMVPLEVRVGSAPGACADALKFIDTIGPQGIDKCQCMRIMEE</sequence>
<protein>
    <submittedName>
        <fullName evidence="2">Uncharacterized protein</fullName>
    </submittedName>
</protein>